<dbReference type="SUPFAM" id="SSF56176">
    <property type="entry name" value="FAD-binding/transporter-associated domain-like"/>
    <property type="match status" value="1"/>
</dbReference>
<dbReference type="InterPro" id="IPR005170">
    <property type="entry name" value="Transptr-assoc_dom"/>
</dbReference>
<feature type="transmembrane region" description="Helical" evidence="7">
    <location>
        <begin position="67"/>
        <end position="84"/>
    </location>
</feature>
<reference evidence="9" key="1">
    <citation type="submission" date="2024-05" db="EMBL/GenBank/DDBJ databases">
        <title>Planctomycetes of the genus Singulisphaera possess chitinolytic capabilities.</title>
        <authorList>
            <person name="Ivanova A."/>
        </authorList>
    </citation>
    <scope>NUCLEOTIDE SEQUENCE</scope>
    <source>
        <strain evidence="9">Ch08T</strain>
    </source>
</reference>
<dbReference type="EMBL" id="CP155447">
    <property type="protein sequence ID" value="XBH00969.1"/>
    <property type="molecule type" value="Genomic_DNA"/>
</dbReference>
<evidence type="ECO:0000256" key="7">
    <source>
        <dbReference type="SAM" id="Phobius"/>
    </source>
</evidence>
<comment type="subcellular location">
    <subcellularLocation>
        <location evidence="1">Cell membrane</location>
        <topology evidence="1">Multi-pass membrane protein</topology>
    </subcellularLocation>
</comment>
<dbReference type="InterPro" id="IPR046342">
    <property type="entry name" value="CBS_dom_sf"/>
</dbReference>
<evidence type="ECO:0000256" key="1">
    <source>
        <dbReference type="ARBA" id="ARBA00004651"/>
    </source>
</evidence>
<organism evidence="9">
    <name type="scientific">Singulisphaera sp. Ch08</name>
    <dbReference type="NCBI Taxonomy" id="3120278"/>
    <lineage>
        <taxon>Bacteria</taxon>
        <taxon>Pseudomonadati</taxon>
        <taxon>Planctomycetota</taxon>
        <taxon>Planctomycetia</taxon>
        <taxon>Isosphaerales</taxon>
        <taxon>Isosphaeraceae</taxon>
        <taxon>Singulisphaera</taxon>
    </lineage>
</organism>
<dbReference type="Pfam" id="PF00571">
    <property type="entry name" value="CBS"/>
    <property type="match status" value="2"/>
</dbReference>
<feature type="domain" description="CBS" evidence="8">
    <location>
        <begin position="208"/>
        <end position="267"/>
    </location>
</feature>
<name>A0AAU7C7I5_9BACT</name>
<dbReference type="InterPro" id="IPR036318">
    <property type="entry name" value="FAD-bd_PCMH-like_sf"/>
</dbReference>
<dbReference type="GO" id="GO:0050660">
    <property type="term" value="F:flavin adenine dinucleotide binding"/>
    <property type="evidence" value="ECO:0007669"/>
    <property type="project" value="InterPro"/>
</dbReference>
<evidence type="ECO:0000256" key="2">
    <source>
        <dbReference type="ARBA" id="ARBA00006337"/>
    </source>
</evidence>
<evidence type="ECO:0000256" key="4">
    <source>
        <dbReference type="ARBA" id="ARBA00022737"/>
    </source>
</evidence>
<comment type="similarity">
    <text evidence="2">Belongs to the UPF0053 family.</text>
</comment>
<dbReference type="InterPro" id="IPR044751">
    <property type="entry name" value="Ion_transp-like_CBS"/>
</dbReference>
<sequence>MGGLNLGWTLLLGFFVLALHLLSVTLARALRTYSPSRLEELCAERGLAALADDVADYDERTERSAETLAVVTGLLLAALLGVTADQVAPSMAVEAVFAIALAVGAAGYVLAGVVGRVFAESVIVRLWPFAGALRTMTMPFTFGSRMVETLAFRLANPADTAPRPASVEVEIPADSEHHDGSEPDLPESAHELLHNVVELTRRDVSEIMTPRSSMVAMPSSTTARAAAQVFRETGRSRVPVFGENRDDIIGILYAKDLFPIMTDGKDPDKIVARKLVRPAYCVPETKNALELLEEFRTRRIQIAIVLDEYGGVAGLVTLEDLLEQLVGAIDDEHDVPTLIDPVRPLGDAKYEVIATITLELLNERLGLHLPTDADFLTLGGLAFHALGRLPEPGASFRYDGVEFTVVEVTDHSIRRLRLDLQPTAAVGT</sequence>
<dbReference type="InterPro" id="IPR016169">
    <property type="entry name" value="FAD-bd_PCMH_sub2"/>
</dbReference>
<dbReference type="InterPro" id="IPR000644">
    <property type="entry name" value="CBS_dom"/>
</dbReference>
<dbReference type="PANTHER" id="PTHR22777:SF32">
    <property type="entry name" value="UPF0053 INNER MEMBRANE PROTEIN YFJD"/>
    <property type="match status" value="1"/>
</dbReference>
<accession>A0AAU7C7I5</accession>
<proteinExistence type="inferred from homology"/>
<dbReference type="AlphaFoldDB" id="A0AAU7C7I5"/>
<dbReference type="Gene3D" id="3.10.580.10">
    <property type="entry name" value="CBS-domain"/>
    <property type="match status" value="1"/>
</dbReference>
<dbReference type="PROSITE" id="PS51371">
    <property type="entry name" value="CBS"/>
    <property type="match status" value="2"/>
</dbReference>
<dbReference type="SUPFAM" id="SSF54631">
    <property type="entry name" value="CBS-domain pair"/>
    <property type="match status" value="1"/>
</dbReference>
<keyword evidence="5 6" id="KW-0129">CBS domain</keyword>
<keyword evidence="4" id="KW-0677">Repeat</keyword>
<dbReference type="Gene3D" id="3.30.465.10">
    <property type="match status" value="1"/>
</dbReference>
<dbReference type="GO" id="GO:0005886">
    <property type="term" value="C:plasma membrane"/>
    <property type="evidence" value="ECO:0007669"/>
    <property type="project" value="UniProtKB-SubCell"/>
</dbReference>
<dbReference type="Pfam" id="PF03471">
    <property type="entry name" value="CorC_HlyC"/>
    <property type="match status" value="1"/>
</dbReference>
<evidence type="ECO:0000256" key="6">
    <source>
        <dbReference type="PROSITE-ProRule" id="PRU00703"/>
    </source>
</evidence>
<evidence type="ECO:0000256" key="3">
    <source>
        <dbReference type="ARBA" id="ARBA00022475"/>
    </source>
</evidence>
<dbReference type="SMART" id="SM00116">
    <property type="entry name" value="CBS"/>
    <property type="match status" value="2"/>
</dbReference>
<gene>
    <name evidence="9" type="ORF">V5E97_21710</name>
</gene>
<dbReference type="CDD" id="cd04590">
    <property type="entry name" value="CBS_pair_CorC_HlyC_assoc"/>
    <property type="match status" value="1"/>
</dbReference>
<evidence type="ECO:0000259" key="8">
    <source>
        <dbReference type="PROSITE" id="PS51371"/>
    </source>
</evidence>
<evidence type="ECO:0000256" key="5">
    <source>
        <dbReference type="ARBA" id="ARBA00023122"/>
    </source>
</evidence>
<feature type="domain" description="CBS" evidence="8">
    <location>
        <begin position="275"/>
        <end position="335"/>
    </location>
</feature>
<keyword evidence="7" id="KW-0472">Membrane</keyword>
<keyword evidence="7" id="KW-1133">Transmembrane helix</keyword>
<dbReference type="SMART" id="SM01091">
    <property type="entry name" value="CorC_HlyC"/>
    <property type="match status" value="1"/>
</dbReference>
<dbReference type="FunFam" id="3.10.580.10:FF:000002">
    <property type="entry name" value="Magnesium/cobalt efflux protein CorC"/>
    <property type="match status" value="1"/>
</dbReference>
<dbReference type="RefSeq" id="WP_406693651.1">
    <property type="nucleotide sequence ID" value="NZ_CP155447.1"/>
</dbReference>
<keyword evidence="3" id="KW-1003">Cell membrane</keyword>
<feature type="transmembrane region" description="Helical" evidence="7">
    <location>
        <begin position="6"/>
        <end position="27"/>
    </location>
</feature>
<dbReference type="PANTHER" id="PTHR22777">
    <property type="entry name" value="HEMOLYSIN-RELATED"/>
    <property type="match status" value="1"/>
</dbReference>
<keyword evidence="7" id="KW-0812">Transmembrane</keyword>
<evidence type="ECO:0000313" key="9">
    <source>
        <dbReference type="EMBL" id="XBH00969.1"/>
    </source>
</evidence>
<protein>
    <submittedName>
        <fullName evidence="9">Hemolysin family protein</fullName>
    </submittedName>
</protein>
<feature type="transmembrane region" description="Helical" evidence="7">
    <location>
        <begin position="96"/>
        <end position="119"/>
    </location>
</feature>